<dbReference type="InterPro" id="IPR036259">
    <property type="entry name" value="MFS_trans_sf"/>
</dbReference>
<name>A0A918MZZ5_9BURK</name>
<dbReference type="InterPro" id="IPR020846">
    <property type="entry name" value="MFS_dom"/>
</dbReference>
<organism evidence="9 10">
    <name type="scientific">Advenella faeciporci</name>
    <dbReference type="NCBI Taxonomy" id="797535"/>
    <lineage>
        <taxon>Bacteria</taxon>
        <taxon>Pseudomonadati</taxon>
        <taxon>Pseudomonadota</taxon>
        <taxon>Betaproteobacteria</taxon>
        <taxon>Burkholderiales</taxon>
        <taxon>Alcaligenaceae</taxon>
    </lineage>
</organism>
<dbReference type="PROSITE" id="PS50850">
    <property type="entry name" value="MFS"/>
    <property type="match status" value="1"/>
</dbReference>
<evidence type="ECO:0000313" key="10">
    <source>
        <dbReference type="Proteomes" id="UP000608345"/>
    </source>
</evidence>
<dbReference type="Pfam" id="PF07690">
    <property type="entry name" value="MFS_1"/>
    <property type="match status" value="1"/>
</dbReference>
<dbReference type="Gene3D" id="1.20.1250.20">
    <property type="entry name" value="MFS general substrate transporter like domains"/>
    <property type="match status" value="1"/>
</dbReference>
<feature type="transmembrane region" description="Helical" evidence="7">
    <location>
        <begin position="319"/>
        <end position="340"/>
    </location>
</feature>
<comment type="caution">
    <text evidence="9">The sequence shown here is derived from an EMBL/GenBank/DDBJ whole genome shotgun (WGS) entry which is preliminary data.</text>
</comment>
<feature type="transmembrane region" description="Helical" evidence="7">
    <location>
        <begin position="377"/>
        <end position="400"/>
    </location>
</feature>
<evidence type="ECO:0000256" key="3">
    <source>
        <dbReference type="ARBA" id="ARBA00022475"/>
    </source>
</evidence>
<keyword evidence="5 7" id="KW-1133">Transmembrane helix</keyword>
<evidence type="ECO:0000256" key="5">
    <source>
        <dbReference type="ARBA" id="ARBA00022989"/>
    </source>
</evidence>
<keyword evidence="4 7" id="KW-0812">Transmembrane</keyword>
<feature type="transmembrane region" description="Helical" evidence="7">
    <location>
        <begin position="352"/>
        <end position="371"/>
    </location>
</feature>
<dbReference type="AlphaFoldDB" id="A0A918MZZ5"/>
<evidence type="ECO:0000256" key="4">
    <source>
        <dbReference type="ARBA" id="ARBA00022692"/>
    </source>
</evidence>
<feature type="transmembrane region" description="Helical" evidence="7">
    <location>
        <begin position="176"/>
        <end position="194"/>
    </location>
</feature>
<feature type="transmembrane region" description="Helical" evidence="7">
    <location>
        <begin position="145"/>
        <end position="170"/>
    </location>
</feature>
<dbReference type="InterPro" id="IPR011701">
    <property type="entry name" value="MFS"/>
</dbReference>
<evidence type="ECO:0000256" key="7">
    <source>
        <dbReference type="SAM" id="Phobius"/>
    </source>
</evidence>
<reference evidence="9" key="1">
    <citation type="journal article" date="2014" name="Int. J. Syst. Evol. Microbiol.">
        <title>Complete genome sequence of Corynebacterium casei LMG S-19264T (=DSM 44701T), isolated from a smear-ripened cheese.</title>
        <authorList>
            <consortium name="US DOE Joint Genome Institute (JGI-PGF)"/>
            <person name="Walter F."/>
            <person name="Albersmeier A."/>
            <person name="Kalinowski J."/>
            <person name="Ruckert C."/>
        </authorList>
    </citation>
    <scope>NUCLEOTIDE SEQUENCE</scope>
    <source>
        <strain evidence="9">KCTC 23732</strain>
    </source>
</reference>
<dbReference type="EMBL" id="BMYS01000011">
    <property type="protein sequence ID" value="GGW88023.1"/>
    <property type="molecule type" value="Genomic_DNA"/>
</dbReference>
<keyword evidence="6 7" id="KW-0472">Membrane</keyword>
<keyword evidence="10" id="KW-1185">Reference proteome</keyword>
<feature type="transmembrane region" description="Helical" evidence="7">
    <location>
        <begin position="262"/>
        <end position="280"/>
    </location>
</feature>
<dbReference type="RefSeq" id="WP_189385111.1">
    <property type="nucleotide sequence ID" value="NZ_BAABFY010000006.1"/>
</dbReference>
<evidence type="ECO:0000259" key="8">
    <source>
        <dbReference type="PROSITE" id="PS50850"/>
    </source>
</evidence>
<reference evidence="9" key="2">
    <citation type="submission" date="2020-09" db="EMBL/GenBank/DDBJ databases">
        <authorList>
            <person name="Sun Q."/>
            <person name="Kim S."/>
        </authorList>
    </citation>
    <scope>NUCLEOTIDE SEQUENCE</scope>
    <source>
        <strain evidence="9">KCTC 23732</strain>
    </source>
</reference>
<dbReference type="SUPFAM" id="SSF103473">
    <property type="entry name" value="MFS general substrate transporter"/>
    <property type="match status" value="1"/>
</dbReference>
<evidence type="ECO:0000256" key="6">
    <source>
        <dbReference type="ARBA" id="ARBA00023136"/>
    </source>
</evidence>
<sequence length="418" mass="44828">MQTIQEESQEEHWKRNLYVCVFGSFTTIMAMTLVLPFLPIYIEQLGETDPESIIRWSGYAFSATFLTAGLMAPVWGKFADHFGRKPILIRASLGMAFCIALMGMVGNVQELFGLRLLIGILGGYASGATILVATQTPKAHTGWAVGTHAAGMLAGNLLGPLVGGLLPGYIGIRNTFFLAAGVIFIAFLATAFLIKETRFKRKAAASQIVNKSDGFWQNAPSRNLVLLMLGCAALLMFANYSVEPIITLYMASLHTLTQNIPLLAGIAISVTAFGSLLGSARIGRLGDQKGHLCVLVACFLFTALTLLLQVFAWADWQFIVLRFLMGIGLSGLMPAITALIRHNVSGHIAGTVLGYSTSAQYLGMVLGPVAGGMVANLYGMTAVFIMTAGIMATAALLIGISRKRQHKVASHLINPINR</sequence>
<dbReference type="InterPro" id="IPR001958">
    <property type="entry name" value="Tet-R_TetA/multi-R_MdtG-like"/>
</dbReference>
<feature type="transmembrane region" description="Helical" evidence="7">
    <location>
        <begin position="292"/>
        <end position="313"/>
    </location>
</feature>
<protein>
    <submittedName>
        <fullName evidence="9">MFS transporter</fullName>
    </submittedName>
</protein>
<feature type="transmembrane region" description="Helical" evidence="7">
    <location>
        <begin position="87"/>
        <end position="106"/>
    </location>
</feature>
<evidence type="ECO:0000313" key="9">
    <source>
        <dbReference type="EMBL" id="GGW88023.1"/>
    </source>
</evidence>
<keyword evidence="3" id="KW-1003">Cell membrane</keyword>
<evidence type="ECO:0000256" key="2">
    <source>
        <dbReference type="ARBA" id="ARBA00022448"/>
    </source>
</evidence>
<dbReference type="Proteomes" id="UP000608345">
    <property type="component" value="Unassembled WGS sequence"/>
</dbReference>
<feature type="transmembrane region" description="Helical" evidence="7">
    <location>
        <begin position="17"/>
        <end position="41"/>
    </location>
</feature>
<evidence type="ECO:0000256" key="1">
    <source>
        <dbReference type="ARBA" id="ARBA00004651"/>
    </source>
</evidence>
<comment type="subcellular location">
    <subcellularLocation>
        <location evidence="1">Cell membrane</location>
        <topology evidence="1">Multi-pass membrane protein</topology>
    </subcellularLocation>
</comment>
<keyword evidence="2" id="KW-0813">Transport</keyword>
<dbReference type="PANTHER" id="PTHR43414">
    <property type="entry name" value="MULTIDRUG RESISTANCE PROTEIN MDTG"/>
    <property type="match status" value="1"/>
</dbReference>
<feature type="domain" description="Major facilitator superfamily (MFS) profile" evidence="8">
    <location>
        <begin position="16"/>
        <end position="406"/>
    </location>
</feature>
<feature type="transmembrane region" description="Helical" evidence="7">
    <location>
        <begin position="224"/>
        <end position="242"/>
    </location>
</feature>
<feature type="transmembrane region" description="Helical" evidence="7">
    <location>
        <begin position="53"/>
        <end position="75"/>
    </location>
</feature>
<accession>A0A918MZZ5</accession>
<dbReference type="GO" id="GO:0005886">
    <property type="term" value="C:plasma membrane"/>
    <property type="evidence" value="ECO:0007669"/>
    <property type="project" value="UniProtKB-SubCell"/>
</dbReference>
<dbReference type="PANTHER" id="PTHR43414:SF6">
    <property type="entry name" value="MULTIDRUG RESISTANCE PROTEIN MDTG"/>
    <property type="match status" value="1"/>
</dbReference>
<dbReference type="GO" id="GO:0022857">
    <property type="term" value="F:transmembrane transporter activity"/>
    <property type="evidence" value="ECO:0007669"/>
    <property type="project" value="InterPro"/>
</dbReference>
<proteinExistence type="predicted"/>
<feature type="transmembrane region" description="Helical" evidence="7">
    <location>
        <begin position="112"/>
        <end position="133"/>
    </location>
</feature>
<dbReference type="PRINTS" id="PR01035">
    <property type="entry name" value="TCRTETA"/>
</dbReference>
<gene>
    <name evidence="9" type="ORF">GCM10011450_17480</name>
</gene>